<feature type="chain" id="PRO_5032943867" description="Secreted protein" evidence="1">
    <location>
        <begin position="22"/>
        <end position="119"/>
    </location>
</feature>
<dbReference type="EMBL" id="CAJNNW010034989">
    <property type="protein sequence ID" value="CAE8725024.1"/>
    <property type="molecule type" value="Genomic_DNA"/>
</dbReference>
<feature type="signal peptide" evidence="1">
    <location>
        <begin position="1"/>
        <end position="21"/>
    </location>
</feature>
<sequence>MFTLANAMVAASLIFFASGAANHYANKIFNTTATQEETFFAILWQLQHFRLVHDRSYHQLGQIHKQCTGIYIASTTETTHVKMKPLLKAITRRTVLKALDHDMPVRTNTSKMQAGTSQV</sequence>
<accession>A0A813LG65</accession>
<proteinExistence type="predicted"/>
<evidence type="ECO:0000256" key="1">
    <source>
        <dbReference type="SAM" id="SignalP"/>
    </source>
</evidence>
<protein>
    <recommendedName>
        <fullName evidence="4">Secreted protein</fullName>
    </recommendedName>
</protein>
<evidence type="ECO:0008006" key="4">
    <source>
        <dbReference type="Google" id="ProtNLM"/>
    </source>
</evidence>
<dbReference type="AlphaFoldDB" id="A0A813LG65"/>
<dbReference type="Proteomes" id="UP000626109">
    <property type="component" value="Unassembled WGS sequence"/>
</dbReference>
<comment type="caution">
    <text evidence="2">The sequence shown here is derived from an EMBL/GenBank/DDBJ whole genome shotgun (WGS) entry which is preliminary data.</text>
</comment>
<evidence type="ECO:0000313" key="3">
    <source>
        <dbReference type="Proteomes" id="UP000626109"/>
    </source>
</evidence>
<keyword evidence="1" id="KW-0732">Signal</keyword>
<organism evidence="2 3">
    <name type="scientific">Polarella glacialis</name>
    <name type="common">Dinoflagellate</name>
    <dbReference type="NCBI Taxonomy" id="89957"/>
    <lineage>
        <taxon>Eukaryota</taxon>
        <taxon>Sar</taxon>
        <taxon>Alveolata</taxon>
        <taxon>Dinophyceae</taxon>
        <taxon>Suessiales</taxon>
        <taxon>Suessiaceae</taxon>
        <taxon>Polarella</taxon>
    </lineage>
</organism>
<name>A0A813LG65_POLGL</name>
<gene>
    <name evidence="2" type="ORF">PGLA2088_LOCUS43947</name>
</gene>
<reference evidence="2" key="1">
    <citation type="submission" date="2021-02" db="EMBL/GenBank/DDBJ databases">
        <authorList>
            <person name="Dougan E. K."/>
            <person name="Rhodes N."/>
            <person name="Thang M."/>
            <person name="Chan C."/>
        </authorList>
    </citation>
    <scope>NUCLEOTIDE SEQUENCE</scope>
</reference>
<evidence type="ECO:0000313" key="2">
    <source>
        <dbReference type="EMBL" id="CAE8725024.1"/>
    </source>
</evidence>